<dbReference type="InterPro" id="IPR038884">
    <property type="entry name" value="CFAP61"/>
</dbReference>
<dbReference type="PANTHER" id="PTHR21178:SF8">
    <property type="entry name" value="CILIA- AND FLAGELLA-ASSOCIATED PROTEIN 61"/>
    <property type="match status" value="1"/>
</dbReference>
<feature type="compositionally biased region" description="Polar residues" evidence="1">
    <location>
        <begin position="1203"/>
        <end position="1223"/>
    </location>
</feature>
<reference evidence="4 5" key="1">
    <citation type="journal article" date="2016" name="BMC Genomics">
        <title>Comparative genomics reveals Cyclospora cayetanensis possesses coccidia-like metabolism and invasion components but unique surface antigens.</title>
        <authorList>
            <person name="Liu S."/>
            <person name="Wang L."/>
            <person name="Zheng H."/>
            <person name="Xu Z."/>
            <person name="Roellig D.M."/>
            <person name="Li N."/>
            <person name="Frace M.A."/>
            <person name="Tang K."/>
            <person name="Arrowood M.J."/>
            <person name="Moss D.M."/>
            <person name="Zhang L."/>
            <person name="Feng Y."/>
            <person name="Xiao L."/>
        </authorList>
    </citation>
    <scope>NUCLEOTIDE SEQUENCE [LARGE SCALE GENOMIC DNA]</scope>
    <source>
        <strain evidence="4 5">CHN_HEN01</strain>
    </source>
</reference>
<sequence length="1795" mass="198436">MPVPVATLKHKMPQDHHNCAPCRPVPPEQAQRQCLCCRQASAADTELVCELLRQSSSQAVRSRLAIVPCFEAFGLSVPPEEELRAYVEDLLNSTYLCQICEDEEGTPLAFMALGHSPFVSTPFYSTPELPSTLADNPAVQELCGTQCNKWFTNWPQWLRDRFSCNRRQAAVRIQHHLAPGSQASETFDSDSDNTESELSREGSSQATSPLPLSFSDSGEAGIDATASAVTRLSDGSCIVPTNTLWLLIFACRPKPDSGVVEAANIAKIMLQSTFASMYELQWVLLLERTKGTMLNGYDVISQQLSGLLPPLPEGSALTNRSQNAGYENPGNLRETQVRACKRQVLLPDLHTRLAQMEDHDDLVAIFDKQTLLQSKIYGEYFLAELIGSQDKNNRCISAEVNGRAAGFASFTTDVDLALLMNCFELSNFDFFIKPSYHDQIKATLSVSLVALPPDNWRNTRGTGVQAALLTIPGGIMPLISALKTEDCKISQAALLAAFQRTMLLSRSTTADTKPQLPECLIAPDIIEADALKVLASWSAVAASIAAAHAAVRRSQRMQSRFSIVNSELIPRLSVLHIDEGGAALTHSSAAPHPSLSPFPTPAGNTVSVSMLISKLQETDTAALTEDETTRVLLALYWWGSLPLDAPTVQVTIEELESALKQLSTTALRHFAWEYGQQQCFQRLPEYHKNAFVLNIFAMKKEALDLLLPAFSLFPEKEYMIILQPPVSGSSAASPLLSYFQLATRRSSSTLDHCLYILHRQSLLCPPIVQPITPKEWQEAASFAASAGIRLDDFKNCIVWSKDCMSGSLQSSSEASLVKEEDGMSGQQLNSSEVLCATSDALGGSEETATGTNNLKELSYSQVLVCLSGGTVVGIACLAEVEAKDVISLQRSYIMAPHTLNRTATLQRKVRQLRAKLQAEQAKQHIMQCRYDSLPPLPEENFLNAIEAETLKENVLLKHFAVNPVFSMLQQVIIREVMRRLCFDLHVRVIKRSILRIDRQRKRAYLTCLSGNAKCLKRSSSNKSRIPEGLEHKLRALSVAAVQGFTDESGAAEYREEVCGKTFVAYDLLVLTGGMHDAALQKLGIRSWGLSDCSNSIQHVAELPSRIGGYENAHQWVPNCPTHNEVPRELRKVNGCISAADPHLHELLGETDELIEVDEFSTEAQMGLQLLQLLHQIGVRVHTNVLLHDIVTDSQGKLKGALFTNASDSTSTGGEPTRQQQVSGSPGPPMTPFCNAEDTQQMWCSAYQYLVDEWEPQEDGHGLARSHSLTSLRSFDPAASSGTAAAFDTVSAVGLSSAMGKCKFLPCRVLLTADRQDIDWDLLQAVQGAGLVYDGRMIVHHDFSTNDPSIYSAGSLAEFHRCHRPTRATDLRQEKYCAEEVGFYLAIAIGRRLNPLWMKQSLPPLGGEFFERALLDPRTLRPSKESVMLHPLEPAVGLYPHVEDVQNYVLGLDRCSACHSGRCNNSCVRDEDRMEQLPRFSAPLCRQGVVPGDLQYCKLAGCVGCLAKQTQFPIVLDEADHVELFERSCWQDASVDGSNLVSNCTTDQVRTDTLRLTWGSTVFKSANGHRDWKHLLSAKGHVCVLTWDTLTRIMSFRYIGPQPLQLWGLRQLLTLPVAFLNKVEGKVRAGQVTDLIDYLSEKELWANALLGPSFIAFLQQQRSYLKQNPTILSALRARLQALKNPTYRQSAQETTDSHSLAEDKQNQPAINAVNGASWSEQKHAQQLKMSVDEAENTLHPLLVHDVQRQLIEYLQGEQQKQDTSNQMLRYYIPSRAAIEARSRAMLAKLVAKEIDS</sequence>
<feature type="region of interest" description="Disordered" evidence="1">
    <location>
        <begin position="181"/>
        <end position="216"/>
    </location>
</feature>
<gene>
    <name evidence="4" type="ORF">cyc_01653</name>
</gene>
<organism evidence="4 5">
    <name type="scientific">Cyclospora cayetanensis</name>
    <dbReference type="NCBI Taxonomy" id="88456"/>
    <lineage>
        <taxon>Eukaryota</taxon>
        <taxon>Sar</taxon>
        <taxon>Alveolata</taxon>
        <taxon>Apicomplexa</taxon>
        <taxon>Conoidasida</taxon>
        <taxon>Coccidia</taxon>
        <taxon>Eucoccidiorida</taxon>
        <taxon>Eimeriorina</taxon>
        <taxon>Eimeriidae</taxon>
        <taxon>Cyclospora</taxon>
    </lineage>
</organism>
<feature type="region of interest" description="Disordered" evidence="1">
    <location>
        <begin position="1685"/>
        <end position="1705"/>
    </location>
</feature>
<name>A0A1D3D5L5_9EIME</name>
<feature type="compositionally biased region" description="Polar residues" evidence="1">
    <location>
        <begin position="201"/>
        <end position="216"/>
    </location>
</feature>
<dbReference type="InterPro" id="IPR032151">
    <property type="entry name" value="CFAP61_N"/>
</dbReference>
<evidence type="ECO:0000256" key="1">
    <source>
        <dbReference type="SAM" id="MobiDB-lite"/>
    </source>
</evidence>
<accession>A0A1D3D5L5</accession>
<dbReference type="PANTHER" id="PTHR21178">
    <property type="entry name" value="CILIA- AND FLAGELLA-ASSOCIATED PROTEIN 61"/>
    <property type="match status" value="1"/>
</dbReference>
<dbReference type="InterPro" id="IPR056299">
    <property type="entry name" value="CFAP61_dimer"/>
</dbReference>
<protein>
    <submittedName>
        <fullName evidence="4">Uncharacterized protein</fullName>
    </submittedName>
</protein>
<feature type="compositionally biased region" description="Basic and acidic residues" evidence="1">
    <location>
        <begin position="1694"/>
        <end position="1704"/>
    </location>
</feature>
<dbReference type="EMBL" id="JROU02000645">
    <property type="protein sequence ID" value="OEH78731.1"/>
    <property type="molecule type" value="Genomic_DNA"/>
</dbReference>
<feature type="region of interest" description="Disordered" evidence="1">
    <location>
        <begin position="1203"/>
        <end position="1232"/>
    </location>
</feature>
<evidence type="ECO:0000259" key="3">
    <source>
        <dbReference type="Pfam" id="PF23150"/>
    </source>
</evidence>
<dbReference type="VEuPathDB" id="ToxoDB:LOC34618625"/>
<dbReference type="InParanoid" id="A0A1D3D5L5"/>
<dbReference type="Pfam" id="PF23150">
    <property type="entry name" value="CFAP61_dimer"/>
    <property type="match status" value="1"/>
</dbReference>
<keyword evidence="5" id="KW-1185">Reference proteome</keyword>
<dbReference type="Proteomes" id="UP000095192">
    <property type="component" value="Unassembled WGS sequence"/>
</dbReference>
<dbReference type="VEuPathDB" id="ToxoDB:LOC113147347"/>
<dbReference type="VEuPathDB" id="ToxoDB:cyc_01653"/>
<evidence type="ECO:0000313" key="5">
    <source>
        <dbReference type="Proteomes" id="UP000095192"/>
    </source>
</evidence>
<dbReference type="Pfam" id="PF16092">
    <property type="entry name" value="CFAP61_N"/>
    <property type="match status" value="1"/>
</dbReference>
<dbReference type="VEuPathDB" id="ToxoDB:LOC113147348"/>
<comment type="caution">
    <text evidence="4">The sequence shown here is derived from an EMBL/GenBank/DDBJ whole genome shotgun (WGS) entry which is preliminary data.</text>
</comment>
<feature type="domain" description="CFAP61 dimerisation" evidence="3">
    <location>
        <begin position="1577"/>
        <end position="1645"/>
    </location>
</feature>
<evidence type="ECO:0000313" key="4">
    <source>
        <dbReference type="EMBL" id="OEH78731.1"/>
    </source>
</evidence>
<feature type="domain" description="Cilia- and flagella-associated protein 61 N-terminal" evidence="2">
    <location>
        <begin position="238"/>
        <end position="433"/>
    </location>
</feature>
<evidence type="ECO:0000259" key="2">
    <source>
        <dbReference type="Pfam" id="PF16092"/>
    </source>
</evidence>
<proteinExistence type="predicted"/>